<keyword evidence="3" id="KW-1185">Reference proteome</keyword>
<dbReference type="Proteomes" id="UP000027135">
    <property type="component" value="Unassembled WGS sequence"/>
</dbReference>
<name>A0A067QLE6_ZOONE</name>
<proteinExistence type="predicted"/>
<accession>A0A067QLE6</accession>
<keyword evidence="1" id="KW-0732">Signal</keyword>
<reference evidence="2 3" key="1">
    <citation type="journal article" date="2014" name="Nat. Commun.">
        <title>Molecular traces of alternative social organization in a termite genome.</title>
        <authorList>
            <person name="Terrapon N."/>
            <person name="Li C."/>
            <person name="Robertson H.M."/>
            <person name="Ji L."/>
            <person name="Meng X."/>
            <person name="Booth W."/>
            <person name="Chen Z."/>
            <person name="Childers C.P."/>
            <person name="Glastad K.M."/>
            <person name="Gokhale K."/>
            <person name="Gowin J."/>
            <person name="Gronenberg W."/>
            <person name="Hermansen R.A."/>
            <person name="Hu H."/>
            <person name="Hunt B.G."/>
            <person name="Huylmans A.K."/>
            <person name="Khalil S.M."/>
            <person name="Mitchell R.D."/>
            <person name="Munoz-Torres M.C."/>
            <person name="Mustard J.A."/>
            <person name="Pan H."/>
            <person name="Reese J.T."/>
            <person name="Scharf M.E."/>
            <person name="Sun F."/>
            <person name="Vogel H."/>
            <person name="Xiao J."/>
            <person name="Yang W."/>
            <person name="Yang Z."/>
            <person name="Yang Z."/>
            <person name="Zhou J."/>
            <person name="Zhu J."/>
            <person name="Brent C.S."/>
            <person name="Elsik C.G."/>
            <person name="Goodisman M.A."/>
            <person name="Liberles D.A."/>
            <person name="Roe R.M."/>
            <person name="Vargo E.L."/>
            <person name="Vilcinskas A."/>
            <person name="Wang J."/>
            <person name="Bornberg-Bauer E."/>
            <person name="Korb J."/>
            <person name="Zhang G."/>
            <person name="Liebig J."/>
        </authorList>
    </citation>
    <scope>NUCLEOTIDE SEQUENCE [LARGE SCALE GENOMIC DNA]</scope>
    <source>
        <tissue evidence="2">Whole organism</tissue>
    </source>
</reference>
<evidence type="ECO:0000256" key="1">
    <source>
        <dbReference type="SAM" id="SignalP"/>
    </source>
</evidence>
<dbReference type="AlphaFoldDB" id="A0A067QLE6"/>
<gene>
    <name evidence="2" type="ORF">L798_00426</name>
</gene>
<sequence length="103" mass="10967">MSTPSSRTTATMKLLAASLVLSAFVLVLLCPQWASCEFRSTCPMSCGREEDCVLDLVGCSGGTCSLIPICVPKKDVPVCSAVCPPQQLCEIVKTTYTPECFVV</sequence>
<evidence type="ECO:0000313" key="2">
    <source>
        <dbReference type="EMBL" id="KDR09938.1"/>
    </source>
</evidence>
<dbReference type="InParanoid" id="A0A067QLE6"/>
<dbReference type="EMBL" id="KK853199">
    <property type="protein sequence ID" value="KDR09938.1"/>
    <property type="molecule type" value="Genomic_DNA"/>
</dbReference>
<feature type="signal peptide" evidence="1">
    <location>
        <begin position="1"/>
        <end position="36"/>
    </location>
</feature>
<feature type="chain" id="PRO_5001644158" evidence="1">
    <location>
        <begin position="37"/>
        <end position="103"/>
    </location>
</feature>
<organism evidence="2 3">
    <name type="scientific">Zootermopsis nevadensis</name>
    <name type="common">Dampwood termite</name>
    <dbReference type="NCBI Taxonomy" id="136037"/>
    <lineage>
        <taxon>Eukaryota</taxon>
        <taxon>Metazoa</taxon>
        <taxon>Ecdysozoa</taxon>
        <taxon>Arthropoda</taxon>
        <taxon>Hexapoda</taxon>
        <taxon>Insecta</taxon>
        <taxon>Pterygota</taxon>
        <taxon>Neoptera</taxon>
        <taxon>Polyneoptera</taxon>
        <taxon>Dictyoptera</taxon>
        <taxon>Blattodea</taxon>
        <taxon>Blattoidea</taxon>
        <taxon>Termitoidae</taxon>
        <taxon>Termopsidae</taxon>
        <taxon>Zootermopsis</taxon>
    </lineage>
</organism>
<protein>
    <submittedName>
        <fullName evidence="2">Uncharacterized protein</fullName>
    </submittedName>
</protein>
<evidence type="ECO:0000313" key="3">
    <source>
        <dbReference type="Proteomes" id="UP000027135"/>
    </source>
</evidence>